<sequence>MNLEHMTPHQLEIEYERVIPLISQYLPVLLEMKKKEVINTMVTSSDAKCVMEQKAIYSYLNGLQNVAVQQKEEINEY</sequence>
<dbReference type="Proteomes" id="UP000244197">
    <property type="component" value="Unassembled WGS sequence"/>
</dbReference>
<proteinExistence type="predicted"/>
<reference evidence="1 2" key="1">
    <citation type="submission" date="2017-11" db="EMBL/GenBank/DDBJ databases">
        <title>Population delineation of vibrios coincides with oyster pathogenicity.</title>
        <authorList>
            <person name="Bruto M."/>
            <person name="Labreuche Y."/>
            <person name="James A."/>
            <person name="Piel D."/>
            <person name="Chenivesse S."/>
            <person name="Petton B."/>
            <person name="Polz M.F."/>
            <person name="Le Roux F."/>
        </authorList>
    </citation>
    <scope>NUCLEOTIDE SEQUENCE [LARGE SCALE GENOMIC DNA]</scope>
    <source>
        <strain evidence="1 2">FF_144</strain>
    </source>
</reference>
<organism evidence="1 2">
    <name type="scientific">Vibrio splendidus</name>
    <dbReference type="NCBI Taxonomy" id="29497"/>
    <lineage>
        <taxon>Bacteria</taxon>
        <taxon>Pseudomonadati</taxon>
        <taxon>Pseudomonadota</taxon>
        <taxon>Gammaproteobacteria</taxon>
        <taxon>Vibrionales</taxon>
        <taxon>Vibrionaceae</taxon>
        <taxon>Vibrio</taxon>
    </lineage>
</organism>
<protein>
    <submittedName>
        <fullName evidence="1">Uncharacterized protein</fullName>
    </submittedName>
</protein>
<dbReference type="RefSeq" id="WP_108188380.1">
    <property type="nucleotide sequence ID" value="NZ_PIFK01000086.1"/>
</dbReference>
<name>A0A2T5EJB9_VIBSP</name>
<gene>
    <name evidence="1" type="ORF">CWO07_24195</name>
</gene>
<evidence type="ECO:0000313" key="2">
    <source>
        <dbReference type="Proteomes" id="UP000244197"/>
    </source>
</evidence>
<comment type="caution">
    <text evidence="1">The sequence shown here is derived from an EMBL/GenBank/DDBJ whole genome shotgun (WGS) entry which is preliminary data.</text>
</comment>
<dbReference type="EMBL" id="PIFK01000086">
    <property type="protein sequence ID" value="PTP20215.1"/>
    <property type="molecule type" value="Genomic_DNA"/>
</dbReference>
<dbReference type="AlphaFoldDB" id="A0A2T5EJB9"/>
<accession>A0A2T5EJB9</accession>
<evidence type="ECO:0000313" key="1">
    <source>
        <dbReference type="EMBL" id="PTP20215.1"/>
    </source>
</evidence>